<dbReference type="OrthoDB" id="8861968at2759"/>
<feature type="region of interest" description="Disordered" evidence="1">
    <location>
        <begin position="260"/>
        <end position="281"/>
    </location>
</feature>
<feature type="transmembrane region" description="Helical" evidence="2">
    <location>
        <begin position="216"/>
        <end position="233"/>
    </location>
</feature>
<name>A0A8B8HWM6_VANTA</name>
<gene>
    <name evidence="4" type="primary">LOC113395339</name>
</gene>
<feature type="transmembrane region" description="Helical" evidence="2">
    <location>
        <begin position="42"/>
        <end position="65"/>
    </location>
</feature>
<dbReference type="InterPro" id="IPR036259">
    <property type="entry name" value="MFS_trans_sf"/>
</dbReference>
<reference evidence="4" key="1">
    <citation type="submission" date="2025-08" db="UniProtKB">
        <authorList>
            <consortium name="RefSeq"/>
        </authorList>
    </citation>
    <scope>IDENTIFICATION</scope>
    <source>
        <tissue evidence="4">Whole body</tissue>
    </source>
</reference>
<evidence type="ECO:0000313" key="3">
    <source>
        <dbReference type="Proteomes" id="UP001652626"/>
    </source>
</evidence>
<keyword evidence="2" id="KW-1133">Transmembrane helix</keyword>
<dbReference type="PANTHER" id="PTHR11360">
    <property type="entry name" value="MONOCARBOXYLATE TRANSPORTER"/>
    <property type="match status" value="1"/>
</dbReference>
<dbReference type="GO" id="GO:0008028">
    <property type="term" value="F:monocarboxylic acid transmembrane transporter activity"/>
    <property type="evidence" value="ECO:0007669"/>
    <property type="project" value="TreeGrafter"/>
</dbReference>
<feature type="transmembrane region" description="Helical" evidence="2">
    <location>
        <begin position="186"/>
        <end position="210"/>
    </location>
</feature>
<evidence type="ECO:0000313" key="4">
    <source>
        <dbReference type="RefSeq" id="XP_026488717.1"/>
    </source>
</evidence>
<dbReference type="InterPro" id="IPR050327">
    <property type="entry name" value="Proton-linked_MCT"/>
</dbReference>
<dbReference type="OMA" id="KIFNMPR"/>
<proteinExistence type="predicted"/>
<feature type="transmembrane region" description="Helical" evidence="2">
    <location>
        <begin position="422"/>
        <end position="448"/>
    </location>
</feature>
<feature type="transmembrane region" description="Helical" evidence="2">
    <location>
        <begin position="490"/>
        <end position="507"/>
    </location>
</feature>
<dbReference type="PANTHER" id="PTHR11360:SF284">
    <property type="entry name" value="EG:103B4.3 PROTEIN-RELATED"/>
    <property type="match status" value="1"/>
</dbReference>
<dbReference type="GeneID" id="113395339"/>
<evidence type="ECO:0000256" key="2">
    <source>
        <dbReference type="SAM" id="Phobius"/>
    </source>
</evidence>
<sequence>MEDPQNENTQRESGENRVEDLYLDRVVASQPEIGPTPPDGGYGWLIVFSAIVYHITVPTILILYGLVILKSIREEDHEVGEKMKIWDVDVALMPVIMVVIRLLLESWCRAVVKIFNMPRFTALAGLCLTVAGVLLSSYSTSTYSNNHIVNIFSGIFAGAGCALTGQQTDVIITHYFRDKLTIAQRLVRMAPSLGNVLTCLLVGYLCTIYTSDIVVMIYGAILMQNCLFLAAYTRPVYIERVIRTTYNMLRAVEDDDEVIFSNQNPNPNQRPTETQVASRSPTTVAENVVSTQDEETDVVVFNSRRDAKEILDPEVRHRENNTQARFSSDFSAMYDGPSSNRFSSDFGALDISSYSRISGYQELENIDRDGQNPQPLYRETTVNAASNSLVFTSDITPGTARRTASLKKNFITVMNMLLDLNFYLYTLLHLCTTFSILILGLVFPAMIWELNTSMNVWSVASVTAIAHGAALMFVMLCIALPKNINEKARLCATFCVCGAIGFYGITLSINKSFLTVWCMFASFSTAASSVLQQPLYNALNEFDTTATMTTANAIVAIIIMVWSLVYNYEYKTCFFIASLLQTGTACVFFAASFRRRR</sequence>
<keyword evidence="2" id="KW-0472">Membrane</keyword>
<feature type="transmembrane region" description="Helical" evidence="2">
    <location>
        <begin position="551"/>
        <end position="568"/>
    </location>
</feature>
<accession>A0A8B8HWM6</accession>
<feature type="transmembrane region" description="Helical" evidence="2">
    <location>
        <begin position="574"/>
        <end position="593"/>
    </location>
</feature>
<keyword evidence="3" id="KW-1185">Reference proteome</keyword>
<feature type="transmembrane region" description="Helical" evidence="2">
    <location>
        <begin position="454"/>
        <end position="478"/>
    </location>
</feature>
<protein>
    <submittedName>
        <fullName evidence="4">Uncharacterized protein LOC113395339</fullName>
    </submittedName>
</protein>
<feature type="transmembrane region" description="Helical" evidence="2">
    <location>
        <begin position="116"/>
        <end position="135"/>
    </location>
</feature>
<evidence type="ECO:0000256" key="1">
    <source>
        <dbReference type="SAM" id="MobiDB-lite"/>
    </source>
</evidence>
<dbReference type="AlphaFoldDB" id="A0A8B8HWM6"/>
<dbReference type="RefSeq" id="XP_026488717.1">
    <property type="nucleotide sequence ID" value="XM_026632932.2"/>
</dbReference>
<dbReference type="Proteomes" id="UP001652626">
    <property type="component" value="Chromosome 11"/>
</dbReference>
<dbReference type="SUPFAM" id="SSF103473">
    <property type="entry name" value="MFS general substrate transporter"/>
    <property type="match status" value="1"/>
</dbReference>
<organism evidence="3 4">
    <name type="scientific">Vanessa tameamea</name>
    <name type="common">Kamehameha butterfly</name>
    <dbReference type="NCBI Taxonomy" id="334116"/>
    <lineage>
        <taxon>Eukaryota</taxon>
        <taxon>Metazoa</taxon>
        <taxon>Ecdysozoa</taxon>
        <taxon>Arthropoda</taxon>
        <taxon>Hexapoda</taxon>
        <taxon>Insecta</taxon>
        <taxon>Pterygota</taxon>
        <taxon>Neoptera</taxon>
        <taxon>Endopterygota</taxon>
        <taxon>Lepidoptera</taxon>
        <taxon>Glossata</taxon>
        <taxon>Ditrysia</taxon>
        <taxon>Papilionoidea</taxon>
        <taxon>Nymphalidae</taxon>
        <taxon>Nymphalinae</taxon>
        <taxon>Vanessa</taxon>
    </lineage>
</organism>
<feature type="transmembrane region" description="Helical" evidence="2">
    <location>
        <begin position="147"/>
        <end position="165"/>
    </location>
</feature>
<keyword evidence="2" id="KW-0812">Transmembrane</keyword>